<keyword evidence="2" id="KW-1185">Reference proteome</keyword>
<dbReference type="Proteomes" id="UP000241818">
    <property type="component" value="Unassembled WGS sequence"/>
</dbReference>
<dbReference type="RefSeq" id="XP_024720276.1">
    <property type="nucleotide sequence ID" value="XM_024866743.1"/>
</dbReference>
<evidence type="ECO:0000313" key="1">
    <source>
        <dbReference type="EMBL" id="PSS16768.1"/>
    </source>
</evidence>
<reference evidence="1 2" key="1">
    <citation type="journal article" date="2018" name="New Phytol.">
        <title>Comparative genomics and transcriptomics depict ericoid mycorrhizal fungi as versatile saprotrophs and plant mutualists.</title>
        <authorList>
            <person name="Martino E."/>
            <person name="Morin E."/>
            <person name="Grelet G.A."/>
            <person name="Kuo A."/>
            <person name="Kohler A."/>
            <person name="Daghino S."/>
            <person name="Barry K.W."/>
            <person name="Cichocki N."/>
            <person name="Clum A."/>
            <person name="Dockter R.B."/>
            <person name="Hainaut M."/>
            <person name="Kuo R.C."/>
            <person name="LaButti K."/>
            <person name="Lindahl B.D."/>
            <person name="Lindquist E.A."/>
            <person name="Lipzen A."/>
            <person name="Khouja H.R."/>
            <person name="Magnuson J."/>
            <person name="Murat C."/>
            <person name="Ohm R.A."/>
            <person name="Singer S.W."/>
            <person name="Spatafora J.W."/>
            <person name="Wang M."/>
            <person name="Veneault-Fourrey C."/>
            <person name="Henrissat B."/>
            <person name="Grigoriev I.V."/>
            <person name="Martin F.M."/>
            <person name="Perotto S."/>
        </authorList>
    </citation>
    <scope>NUCLEOTIDE SEQUENCE [LARGE SCALE GENOMIC DNA]</scope>
    <source>
        <strain evidence="1 2">ATCC 22711</strain>
    </source>
</reference>
<dbReference type="InParanoid" id="A0A2T3B035"/>
<name>A0A2T3B035_AMORE</name>
<protein>
    <submittedName>
        <fullName evidence="1">Uncharacterized protein</fullName>
    </submittedName>
</protein>
<gene>
    <name evidence="1" type="ORF">M430DRAFT_35445</name>
</gene>
<organism evidence="1 2">
    <name type="scientific">Amorphotheca resinae ATCC 22711</name>
    <dbReference type="NCBI Taxonomy" id="857342"/>
    <lineage>
        <taxon>Eukaryota</taxon>
        <taxon>Fungi</taxon>
        <taxon>Dikarya</taxon>
        <taxon>Ascomycota</taxon>
        <taxon>Pezizomycotina</taxon>
        <taxon>Leotiomycetes</taxon>
        <taxon>Helotiales</taxon>
        <taxon>Amorphothecaceae</taxon>
        <taxon>Amorphotheca</taxon>
    </lineage>
</organism>
<accession>A0A2T3B035</accession>
<dbReference type="AlphaFoldDB" id="A0A2T3B035"/>
<dbReference type="EMBL" id="KZ679012">
    <property type="protein sequence ID" value="PSS16768.1"/>
    <property type="molecule type" value="Genomic_DNA"/>
</dbReference>
<evidence type="ECO:0000313" key="2">
    <source>
        <dbReference type="Proteomes" id="UP000241818"/>
    </source>
</evidence>
<proteinExistence type="predicted"/>
<sequence length="96" mass="10890">MPTATALSARCLLPLSASDFPPESRRLFALLRNPSPAAGFHRGPPSRAQHRARWSSHTDKDISFRWDVGAGPVLVYWFQCRRRSEVRTRKLQAQCS</sequence>
<dbReference type="GeneID" id="36574824"/>